<dbReference type="InterPro" id="IPR050630">
    <property type="entry name" value="WD_repeat_EMAP"/>
</dbReference>
<dbReference type="Gene3D" id="2.130.10.10">
    <property type="entry name" value="YVTN repeat-like/Quinoprotein amine dehydrogenase"/>
    <property type="match status" value="2"/>
</dbReference>
<dbReference type="PROSITE" id="PS50004">
    <property type="entry name" value="C2"/>
    <property type="match status" value="1"/>
</dbReference>
<evidence type="ECO:0000313" key="8">
    <source>
        <dbReference type="EMBL" id="KAJ5068745.1"/>
    </source>
</evidence>
<comment type="similarity">
    <text evidence="1">Belongs to the WD repeat EMAP family.</text>
</comment>
<dbReference type="PANTHER" id="PTHR13720">
    <property type="entry name" value="WD-40 REPEAT PROTEIN"/>
    <property type="match status" value="1"/>
</dbReference>
<feature type="region of interest" description="Disordered" evidence="6">
    <location>
        <begin position="209"/>
        <end position="231"/>
    </location>
</feature>
<evidence type="ECO:0000256" key="2">
    <source>
        <dbReference type="ARBA" id="ARBA00022574"/>
    </source>
</evidence>
<dbReference type="OMA" id="ICCYSES"/>
<dbReference type="InterPro" id="IPR015943">
    <property type="entry name" value="WD40/YVTN_repeat-like_dom_sf"/>
</dbReference>
<dbReference type="Pfam" id="PF00168">
    <property type="entry name" value="C2"/>
    <property type="match status" value="1"/>
</dbReference>
<dbReference type="EMBL" id="JAPDFW010000114">
    <property type="protein sequence ID" value="KAJ5068745.1"/>
    <property type="molecule type" value="Genomic_DNA"/>
</dbReference>
<organism evidence="8 9">
    <name type="scientific">Anaeramoeba ignava</name>
    <name type="common">Anaerobic marine amoeba</name>
    <dbReference type="NCBI Taxonomy" id="1746090"/>
    <lineage>
        <taxon>Eukaryota</taxon>
        <taxon>Metamonada</taxon>
        <taxon>Anaeramoebidae</taxon>
        <taxon>Anaeramoeba</taxon>
    </lineage>
</organism>
<evidence type="ECO:0000259" key="7">
    <source>
        <dbReference type="PROSITE" id="PS50004"/>
    </source>
</evidence>
<dbReference type="GO" id="GO:0008017">
    <property type="term" value="F:microtubule binding"/>
    <property type="evidence" value="ECO:0007669"/>
    <property type="project" value="TreeGrafter"/>
</dbReference>
<dbReference type="PANTHER" id="PTHR13720:SF33">
    <property type="entry name" value="HELP DOMAIN-CONTAINING PROTEIN"/>
    <property type="match status" value="1"/>
</dbReference>
<comment type="caution">
    <text evidence="8">The sequence shown here is derived from an EMBL/GenBank/DDBJ whole genome shotgun (WGS) entry which is preliminary data.</text>
</comment>
<dbReference type="SMART" id="SM00320">
    <property type="entry name" value="WD40"/>
    <property type="match status" value="9"/>
</dbReference>
<evidence type="ECO:0000256" key="3">
    <source>
        <dbReference type="ARBA" id="ARBA00022737"/>
    </source>
</evidence>
<protein>
    <submittedName>
        <fullName evidence="8">Wd-40 repeat protein</fullName>
    </submittedName>
</protein>
<keyword evidence="9" id="KW-1185">Reference proteome</keyword>
<keyword evidence="5" id="KW-0175">Coiled coil</keyword>
<keyword evidence="3" id="KW-0677">Repeat</keyword>
<dbReference type="InterPro" id="IPR011047">
    <property type="entry name" value="Quinoprotein_ADH-like_sf"/>
</dbReference>
<dbReference type="OrthoDB" id="47802at2759"/>
<evidence type="ECO:0000256" key="4">
    <source>
        <dbReference type="PROSITE-ProRule" id="PRU00221"/>
    </source>
</evidence>
<feature type="compositionally biased region" description="Basic and acidic residues" evidence="6">
    <location>
        <begin position="8"/>
        <end position="25"/>
    </location>
</feature>
<feature type="region of interest" description="Disordered" evidence="6">
    <location>
        <begin position="1"/>
        <end position="43"/>
    </location>
</feature>
<dbReference type="InterPro" id="IPR035892">
    <property type="entry name" value="C2_domain_sf"/>
</dbReference>
<dbReference type="AlphaFoldDB" id="A0A9Q0LB81"/>
<reference evidence="8" key="1">
    <citation type="submission" date="2022-10" db="EMBL/GenBank/DDBJ databases">
        <title>Novel sulphate-reducing endosymbionts in the free-living metamonad Anaeramoeba.</title>
        <authorList>
            <person name="Jerlstrom-Hultqvist J."/>
            <person name="Cepicka I."/>
            <person name="Gallot-Lavallee L."/>
            <person name="Salas-Leiva D."/>
            <person name="Curtis B.A."/>
            <person name="Zahonova K."/>
            <person name="Pipaliya S."/>
            <person name="Dacks J."/>
            <person name="Roger A.J."/>
        </authorList>
    </citation>
    <scope>NUCLEOTIDE SEQUENCE</scope>
    <source>
        <strain evidence="8">BMAN</strain>
    </source>
</reference>
<evidence type="ECO:0000313" key="9">
    <source>
        <dbReference type="Proteomes" id="UP001149090"/>
    </source>
</evidence>
<dbReference type="CDD" id="cd00030">
    <property type="entry name" value="C2"/>
    <property type="match status" value="1"/>
</dbReference>
<dbReference type="InterPro" id="IPR055442">
    <property type="entry name" value="Beta-prop_EML-like_2nd"/>
</dbReference>
<dbReference type="Gene3D" id="2.60.40.150">
    <property type="entry name" value="C2 domain"/>
    <property type="match status" value="1"/>
</dbReference>
<evidence type="ECO:0000256" key="6">
    <source>
        <dbReference type="SAM" id="MobiDB-lite"/>
    </source>
</evidence>
<feature type="compositionally biased region" description="Basic residues" evidence="6">
    <location>
        <begin position="26"/>
        <end position="43"/>
    </location>
</feature>
<gene>
    <name evidence="8" type="ORF">M0811_02688</name>
</gene>
<dbReference type="InterPro" id="IPR055439">
    <property type="entry name" value="Beta-prop_EML_1st"/>
</dbReference>
<dbReference type="Proteomes" id="UP001149090">
    <property type="component" value="Unassembled WGS sequence"/>
</dbReference>
<dbReference type="InterPro" id="IPR005108">
    <property type="entry name" value="HELP"/>
</dbReference>
<dbReference type="SUPFAM" id="SSF50960">
    <property type="entry name" value="TolB, C-terminal domain"/>
    <property type="match status" value="1"/>
</dbReference>
<sequence>MSSKSRKKFQEEQKKRKARKQELKKKQNQKTKSKTKIKTKTSKISKTRGLIREKYSINSNEAQSVVEKQFMNWVVLTLVGANNLPISNSYCIFYPPNSTRFKSRIIFDNSDPIWNETFYLGFSAFPQKLQFEIWDRQESKDAKIGQSIIELEKITLDKIQTKNFDIPELNASVTFQILTKKYQAMRSKENVKNLVQSVLKENALLEETQSEYTNSEESDHKHSQKFSSDLSSKNDFLNRIEELKRKYTKKNQNENENSLNSQMKKLEIKQEIKFGIEEEKIDTDSKSPIETRNRSRTQIGKGIRPLSRSQTKTPTIIQSNFENGENENFLENKSEFTFNSDDDKSDSNFKTSIHNNLESDLSLQKCSSKLELEFVYGYKGTETRNNIHYNENGEIVYFTAKIGIVHNITNNTQRFFLAHSSQISCNAIHPNKSYIATGQDGENPLICIWDSVNIKLLSKFHVEDSKGVSGLSFSSDGKWLFICCYSESYPISVWDWENKEMLAKSSTNEQKVLCIESNPIDPSSFVSCGISHIKFWKFTENNKNLSFKEGEFSEKQKTMLLSLVITKSNKALTGTKNGEVYMWDCSSYSLEKSFRAHTGLLLSICTTDSSTFFTGGKDGKIIIWDEKEFQPISKIDSLVIGQLRSLKHNENGKLITGSNKNQIWEVDLSTNIAKPIMISHGDEVWGIATHPKRQEFVSVGDDRTMLCWSGFTHEMLTKMTINGQPRSVTYSPNGEMIAIGLRDGGFVVVDSDLKPIANRKDITSLLTAMKFSSDSQSLVIGFSDGIIANYRSQSRFRKSWQTKISGAVSAFDWSINSDEVRATDGKQTTVFLNDRGKVSSQNYTQINWLTDECEIVEKLHREKHFDSTMCCLVATNNVTPQLKVYSYPLVNPDKFQVYLGHSSDIPSVRCLSDSHVISVGGADMSIFQWKIIRNF</sequence>
<name>A0A9Q0LB81_ANAIG</name>
<dbReference type="InterPro" id="IPR000008">
    <property type="entry name" value="C2_dom"/>
</dbReference>
<evidence type="ECO:0000256" key="5">
    <source>
        <dbReference type="SAM" id="Coils"/>
    </source>
</evidence>
<accession>A0A9Q0LB81</accession>
<dbReference type="InterPro" id="IPR001680">
    <property type="entry name" value="WD40_rpt"/>
</dbReference>
<feature type="coiled-coil region" evidence="5">
    <location>
        <begin position="233"/>
        <end position="269"/>
    </location>
</feature>
<dbReference type="SUPFAM" id="SSF49562">
    <property type="entry name" value="C2 domain (Calcium/lipid-binding domain, CaLB)"/>
    <property type="match status" value="1"/>
</dbReference>
<dbReference type="Pfam" id="PF03451">
    <property type="entry name" value="HELP"/>
    <property type="match status" value="1"/>
</dbReference>
<dbReference type="SUPFAM" id="SSF50998">
    <property type="entry name" value="Quinoprotein alcohol dehydrogenase-like"/>
    <property type="match status" value="1"/>
</dbReference>
<keyword evidence="2 4" id="KW-0853">WD repeat</keyword>
<feature type="repeat" description="WD" evidence="4">
    <location>
        <begin position="594"/>
        <end position="634"/>
    </location>
</feature>
<proteinExistence type="inferred from homology"/>
<evidence type="ECO:0000256" key="1">
    <source>
        <dbReference type="ARBA" id="ARBA00006489"/>
    </source>
</evidence>
<dbReference type="PROSITE" id="PS50082">
    <property type="entry name" value="WD_REPEATS_2"/>
    <property type="match status" value="1"/>
</dbReference>
<feature type="domain" description="C2" evidence="7">
    <location>
        <begin position="36"/>
        <end position="164"/>
    </location>
</feature>
<dbReference type="Pfam" id="PF23414">
    <property type="entry name" value="Beta-prop_EML_2"/>
    <property type="match status" value="1"/>
</dbReference>
<dbReference type="Pfam" id="PF23409">
    <property type="entry name" value="Beta-prop_EML"/>
    <property type="match status" value="1"/>
</dbReference>
<dbReference type="SMART" id="SM00239">
    <property type="entry name" value="C2"/>
    <property type="match status" value="1"/>
</dbReference>